<proteinExistence type="inferred from homology"/>
<dbReference type="GO" id="GO:0005886">
    <property type="term" value="C:plasma membrane"/>
    <property type="evidence" value="ECO:0007669"/>
    <property type="project" value="TreeGrafter"/>
</dbReference>
<evidence type="ECO:0000256" key="4">
    <source>
        <dbReference type="ARBA" id="ARBA00022692"/>
    </source>
</evidence>
<name>A0A915DRI7_9BILA</name>
<dbReference type="GO" id="GO:0016887">
    <property type="term" value="F:ATP hydrolysis activity"/>
    <property type="evidence" value="ECO:0007669"/>
    <property type="project" value="InterPro"/>
</dbReference>
<protein>
    <submittedName>
        <fullName evidence="12">ABC transporter domain-containing protein</fullName>
    </submittedName>
</protein>
<evidence type="ECO:0000259" key="10">
    <source>
        <dbReference type="PROSITE" id="PS50893"/>
    </source>
</evidence>
<sequence length="602" mass="67461">MQELGTENEGISLLRGSSERCSLPKDFEVLDMTTASKNSLHDVNQTSISWHGLTVRNPSTGDVILDDISGMAGAGQFIALMGASGGGKTTLLNALQARNLNNLEVSGDVLVDGQRLGIGITNVSGYVQQDEMFLSTLTVKEHLMIQAKLRLVGMDKHEMAERVDAVIQRLNWWIKNFDWESRRLCFASELLDNPPLLFCDEPTTGLDSAMAESVVDILRGLCTEGRTIICTIHQPSSMIYRKFDKVMFLARGRVAFFGPPLEAVEFFRTCNYSCPENYNPADFIIETLAIRAVNKEECREKIRYLCDQFLESPVGQQYLKEVEENKSVVGNIPESKSRPGFFVQVGAIFHRSILDNWRNKAFIRAKVFQKLIMGLIIGFIYFQTGRNLNERKITSLNGALFFIVAELTFPALFGILTVLPREFPLVVREYHDGLYDICSYYTARVLSYLPLFSLDGAFMIAIAYYMVGFASSPLRFLASIGIGILVEQSAAAFGVLLAMATPSYPVAVSIASPILTCLMLTGGMYANLKELSPYVRWLQYLSWFRFGYEALTINQWVGAAEGGKIKVRLDDNRSVYKSAETVLDALSFVPWKIWFCWFVNSC</sequence>
<feature type="transmembrane region" description="Helical" evidence="9">
    <location>
        <begin position="474"/>
        <end position="500"/>
    </location>
</feature>
<dbReference type="WBParaSite" id="jg22158">
    <property type="protein sequence ID" value="jg22158"/>
    <property type="gene ID" value="jg22158"/>
</dbReference>
<keyword evidence="6" id="KW-0067">ATP-binding</keyword>
<dbReference type="GO" id="GO:0005524">
    <property type="term" value="F:ATP binding"/>
    <property type="evidence" value="ECO:0007669"/>
    <property type="project" value="UniProtKB-KW"/>
</dbReference>
<dbReference type="InterPro" id="IPR003593">
    <property type="entry name" value="AAA+_ATPase"/>
</dbReference>
<keyword evidence="8 9" id="KW-0472">Membrane</keyword>
<feature type="transmembrane region" description="Helical" evidence="9">
    <location>
        <begin position="506"/>
        <end position="528"/>
    </location>
</feature>
<dbReference type="PANTHER" id="PTHR48041:SF84">
    <property type="entry name" value="ABC TRANSPORTER DOMAIN-CONTAINING PROTEIN"/>
    <property type="match status" value="1"/>
</dbReference>
<evidence type="ECO:0000256" key="3">
    <source>
        <dbReference type="ARBA" id="ARBA00022448"/>
    </source>
</evidence>
<dbReference type="Pfam" id="PF00005">
    <property type="entry name" value="ABC_tran"/>
    <property type="match status" value="1"/>
</dbReference>
<comment type="subcellular location">
    <subcellularLocation>
        <location evidence="1">Membrane</location>
        <topology evidence="1">Multi-pass membrane protein</topology>
    </subcellularLocation>
</comment>
<feature type="transmembrane region" description="Helical" evidence="9">
    <location>
        <begin position="445"/>
        <end position="467"/>
    </location>
</feature>
<dbReference type="SMART" id="SM00382">
    <property type="entry name" value="AAA"/>
    <property type="match status" value="1"/>
</dbReference>
<feature type="domain" description="ABC transporter" evidence="10">
    <location>
        <begin position="43"/>
        <end position="276"/>
    </location>
</feature>
<feature type="transmembrane region" description="Helical" evidence="9">
    <location>
        <begin position="367"/>
        <end position="384"/>
    </location>
</feature>
<keyword evidence="11" id="KW-1185">Reference proteome</keyword>
<evidence type="ECO:0000256" key="1">
    <source>
        <dbReference type="ARBA" id="ARBA00004141"/>
    </source>
</evidence>
<evidence type="ECO:0000256" key="5">
    <source>
        <dbReference type="ARBA" id="ARBA00022741"/>
    </source>
</evidence>
<dbReference type="PROSITE" id="PS50893">
    <property type="entry name" value="ABC_TRANSPORTER_2"/>
    <property type="match status" value="1"/>
</dbReference>
<evidence type="ECO:0000256" key="2">
    <source>
        <dbReference type="ARBA" id="ARBA00005814"/>
    </source>
</evidence>
<dbReference type="InterPro" id="IPR013525">
    <property type="entry name" value="ABC2_TM"/>
</dbReference>
<evidence type="ECO:0000256" key="6">
    <source>
        <dbReference type="ARBA" id="ARBA00022840"/>
    </source>
</evidence>
<keyword evidence="7 9" id="KW-1133">Transmembrane helix</keyword>
<dbReference type="SUPFAM" id="SSF52540">
    <property type="entry name" value="P-loop containing nucleoside triphosphate hydrolases"/>
    <property type="match status" value="1"/>
</dbReference>
<dbReference type="Gene3D" id="3.40.50.300">
    <property type="entry name" value="P-loop containing nucleotide triphosphate hydrolases"/>
    <property type="match status" value="1"/>
</dbReference>
<reference evidence="12" key="1">
    <citation type="submission" date="2022-11" db="UniProtKB">
        <authorList>
            <consortium name="WormBaseParasite"/>
        </authorList>
    </citation>
    <scope>IDENTIFICATION</scope>
</reference>
<evidence type="ECO:0000256" key="7">
    <source>
        <dbReference type="ARBA" id="ARBA00022989"/>
    </source>
</evidence>
<evidence type="ECO:0000313" key="12">
    <source>
        <dbReference type="WBParaSite" id="jg22158"/>
    </source>
</evidence>
<feature type="transmembrane region" description="Helical" evidence="9">
    <location>
        <begin position="396"/>
        <end position="419"/>
    </location>
</feature>
<dbReference type="InterPro" id="IPR050352">
    <property type="entry name" value="ABCG_transporters"/>
</dbReference>
<comment type="similarity">
    <text evidence="2">Belongs to the ABC transporter superfamily. ABCG family. Eye pigment precursor importer (TC 3.A.1.204) subfamily.</text>
</comment>
<dbReference type="AlphaFoldDB" id="A0A915DRI7"/>
<organism evidence="11 12">
    <name type="scientific">Ditylenchus dipsaci</name>
    <dbReference type="NCBI Taxonomy" id="166011"/>
    <lineage>
        <taxon>Eukaryota</taxon>
        <taxon>Metazoa</taxon>
        <taxon>Ecdysozoa</taxon>
        <taxon>Nematoda</taxon>
        <taxon>Chromadorea</taxon>
        <taxon>Rhabditida</taxon>
        <taxon>Tylenchina</taxon>
        <taxon>Tylenchomorpha</taxon>
        <taxon>Sphaerularioidea</taxon>
        <taxon>Anguinidae</taxon>
        <taxon>Anguininae</taxon>
        <taxon>Ditylenchus</taxon>
    </lineage>
</organism>
<dbReference type="InterPro" id="IPR027417">
    <property type="entry name" value="P-loop_NTPase"/>
</dbReference>
<keyword evidence="4 9" id="KW-0812">Transmembrane</keyword>
<keyword evidence="3" id="KW-0813">Transport</keyword>
<evidence type="ECO:0000256" key="8">
    <source>
        <dbReference type="ARBA" id="ARBA00023136"/>
    </source>
</evidence>
<dbReference type="PANTHER" id="PTHR48041">
    <property type="entry name" value="ABC TRANSPORTER G FAMILY MEMBER 28"/>
    <property type="match status" value="1"/>
</dbReference>
<dbReference type="CDD" id="cd03213">
    <property type="entry name" value="ABCG_EPDR"/>
    <property type="match status" value="1"/>
</dbReference>
<keyword evidence="5" id="KW-0547">Nucleotide-binding</keyword>
<accession>A0A915DRI7</accession>
<dbReference type="GO" id="GO:0140359">
    <property type="term" value="F:ABC-type transporter activity"/>
    <property type="evidence" value="ECO:0007669"/>
    <property type="project" value="InterPro"/>
</dbReference>
<dbReference type="InterPro" id="IPR043926">
    <property type="entry name" value="ABCG_dom"/>
</dbReference>
<dbReference type="Proteomes" id="UP000887574">
    <property type="component" value="Unplaced"/>
</dbReference>
<evidence type="ECO:0000313" key="11">
    <source>
        <dbReference type="Proteomes" id="UP000887574"/>
    </source>
</evidence>
<dbReference type="Pfam" id="PF19055">
    <property type="entry name" value="ABC2_membrane_7"/>
    <property type="match status" value="1"/>
</dbReference>
<dbReference type="Pfam" id="PF01061">
    <property type="entry name" value="ABC2_membrane"/>
    <property type="match status" value="1"/>
</dbReference>
<evidence type="ECO:0000256" key="9">
    <source>
        <dbReference type="SAM" id="Phobius"/>
    </source>
</evidence>
<dbReference type="InterPro" id="IPR003439">
    <property type="entry name" value="ABC_transporter-like_ATP-bd"/>
</dbReference>